<evidence type="ECO:0000313" key="2">
    <source>
        <dbReference type="Proteomes" id="UP000011713"/>
    </source>
</evidence>
<accession>M4BZ93</accession>
<sequence length="50" mass="5977">MRFSTTSLRQLQEDSLCPKMLPQERLKKRYLRNYLSAGRIVTNLSSRFSR</sequence>
<dbReference type="EMBL" id="JH598057">
    <property type="status" value="NOT_ANNOTATED_CDS"/>
    <property type="molecule type" value="Genomic_DNA"/>
</dbReference>
<dbReference type="HOGENOM" id="CLU_3128291_0_0_1"/>
<dbReference type="AlphaFoldDB" id="M4BZ93"/>
<evidence type="ECO:0000313" key="1">
    <source>
        <dbReference type="EnsemblProtists" id="HpaP811916"/>
    </source>
</evidence>
<reference evidence="2" key="1">
    <citation type="journal article" date="2010" name="Science">
        <title>Signatures of adaptation to obligate biotrophy in the Hyaloperonospora arabidopsidis genome.</title>
        <authorList>
            <person name="Baxter L."/>
            <person name="Tripathy S."/>
            <person name="Ishaque N."/>
            <person name="Boot N."/>
            <person name="Cabral A."/>
            <person name="Kemen E."/>
            <person name="Thines M."/>
            <person name="Ah-Fong A."/>
            <person name="Anderson R."/>
            <person name="Badejoko W."/>
            <person name="Bittner-Eddy P."/>
            <person name="Boore J.L."/>
            <person name="Chibucos M.C."/>
            <person name="Coates M."/>
            <person name="Dehal P."/>
            <person name="Delehaunty K."/>
            <person name="Dong S."/>
            <person name="Downton P."/>
            <person name="Dumas B."/>
            <person name="Fabro G."/>
            <person name="Fronick C."/>
            <person name="Fuerstenberg S.I."/>
            <person name="Fulton L."/>
            <person name="Gaulin E."/>
            <person name="Govers F."/>
            <person name="Hughes L."/>
            <person name="Humphray S."/>
            <person name="Jiang R.H."/>
            <person name="Judelson H."/>
            <person name="Kamoun S."/>
            <person name="Kyung K."/>
            <person name="Meijer H."/>
            <person name="Minx P."/>
            <person name="Morris P."/>
            <person name="Nelson J."/>
            <person name="Phuntumart V."/>
            <person name="Qutob D."/>
            <person name="Rehmany A."/>
            <person name="Rougon-Cardoso A."/>
            <person name="Ryden P."/>
            <person name="Torto-Alalibo T."/>
            <person name="Studholme D."/>
            <person name="Wang Y."/>
            <person name="Win J."/>
            <person name="Wood J."/>
            <person name="Clifton S.W."/>
            <person name="Rogers J."/>
            <person name="Van den Ackerveken G."/>
            <person name="Jones J.D."/>
            <person name="McDowell J.M."/>
            <person name="Beynon J."/>
            <person name="Tyler B.M."/>
        </authorList>
    </citation>
    <scope>NUCLEOTIDE SEQUENCE [LARGE SCALE GENOMIC DNA]</scope>
    <source>
        <strain evidence="2">Emoy2</strain>
    </source>
</reference>
<keyword evidence="2" id="KW-1185">Reference proteome</keyword>
<organism evidence="1 2">
    <name type="scientific">Hyaloperonospora arabidopsidis (strain Emoy2)</name>
    <name type="common">Downy mildew agent</name>
    <name type="synonym">Peronospora arabidopsidis</name>
    <dbReference type="NCBI Taxonomy" id="559515"/>
    <lineage>
        <taxon>Eukaryota</taxon>
        <taxon>Sar</taxon>
        <taxon>Stramenopiles</taxon>
        <taxon>Oomycota</taxon>
        <taxon>Peronosporomycetes</taxon>
        <taxon>Peronosporales</taxon>
        <taxon>Peronosporaceae</taxon>
        <taxon>Hyaloperonospora</taxon>
    </lineage>
</organism>
<dbReference type="VEuPathDB" id="FungiDB:HpaG811916"/>
<reference evidence="1" key="2">
    <citation type="submission" date="2015-06" db="UniProtKB">
        <authorList>
            <consortium name="EnsemblProtists"/>
        </authorList>
    </citation>
    <scope>IDENTIFICATION</scope>
    <source>
        <strain evidence="1">Emoy2</strain>
    </source>
</reference>
<proteinExistence type="predicted"/>
<dbReference type="Proteomes" id="UP000011713">
    <property type="component" value="Unassembled WGS sequence"/>
</dbReference>
<dbReference type="InParanoid" id="M4BZ93"/>
<name>M4BZ93_HYAAE</name>
<protein>
    <submittedName>
        <fullName evidence="1">Uncharacterized protein</fullName>
    </submittedName>
</protein>
<dbReference type="EnsemblProtists" id="HpaT811916">
    <property type="protein sequence ID" value="HpaP811916"/>
    <property type="gene ID" value="HpaG811916"/>
</dbReference>